<reference evidence="1" key="1">
    <citation type="journal article" date="2023" name="Plant J.">
        <title>The genome of the king protea, Protea cynaroides.</title>
        <authorList>
            <person name="Chang J."/>
            <person name="Duong T.A."/>
            <person name="Schoeman C."/>
            <person name="Ma X."/>
            <person name="Roodt D."/>
            <person name="Barker N."/>
            <person name="Li Z."/>
            <person name="Van de Peer Y."/>
            <person name="Mizrachi E."/>
        </authorList>
    </citation>
    <scope>NUCLEOTIDE SEQUENCE</scope>
    <source>
        <tissue evidence="1">Young leaves</tissue>
    </source>
</reference>
<protein>
    <submittedName>
        <fullName evidence="1">Uncharacterized protein</fullName>
    </submittedName>
</protein>
<proteinExistence type="predicted"/>
<accession>A0A9Q0KF73</accession>
<dbReference type="EMBL" id="JAMYWD010000006">
    <property type="protein sequence ID" value="KAJ4969241.1"/>
    <property type="molecule type" value="Genomic_DNA"/>
</dbReference>
<gene>
    <name evidence="1" type="ORF">NE237_015942</name>
</gene>
<evidence type="ECO:0000313" key="1">
    <source>
        <dbReference type="EMBL" id="KAJ4969241.1"/>
    </source>
</evidence>
<name>A0A9Q0KF73_9MAGN</name>
<dbReference type="AlphaFoldDB" id="A0A9Q0KF73"/>
<evidence type="ECO:0000313" key="2">
    <source>
        <dbReference type="Proteomes" id="UP001141806"/>
    </source>
</evidence>
<dbReference type="Proteomes" id="UP001141806">
    <property type="component" value="Unassembled WGS sequence"/>
</dbReference>
<comment type="caution">
    <text evidence="1">The sequence shown here is derived from an EMBL/GenBank/DDBJ whole genome shotgun (WGS) entry which is preliminary data.</text>
</comment>
<organism evidence="1 2">
    <name type="scientific">Protea cynaroides</name>
    <dbReference type="NCBI Taxonomy" id="273540"/>
    <lineage>
        <taxon>Eukaryota</taxon>
        <taxon>Viridiplantae</taxon>
        <taxon>Streptophyta</taxon>
        <taxon>Embryophyta</taxon>
        <taxon>Tracheophyta</taxon>
        <taxon>Spermatophyta</taxon>
        <taxon>Magnoliopsida</taxon>
        <taxon>Proteales</taxon>
        <taxon>Proteaceae</taxon>
        <taxon>Protea</taxon>
    </lineage>
</organism>
<sequence>MGNVFLQSVLYNWCANQNFKCKVIGHGTIDYGAYQTGPANPAAVGKKLRRVQRPTNNKENIAEGRDQHLHEGFIVIVSILDKDGTSGPSLAVVEEQVDSHSVKISNPFDVLSNANTSFKTLNEGEVLSLVPVTIFSLIVSPSRQSLYLPGQTSNYYSGCDLPPTYSLADTYILLKPPDLPLGSLDPLPMVMV</sequence>
<keyword evidence="2" id="KW-1185">Reference proteome</keyword>